<organism evidence="3 4">
    <name type="scientific">Pseudomassariella vexata</name>
    <dbReference type="NCBI Taxonomy" id="1141098"/>
    <lineage>
        <taxon>Eukaryota</taxon>
        <taxon>Fungi</taxon>
        <taxon>Dikarya</taxon>
        <taxon>Ascomycota</taxon>
        <taxon>Pezizomycotina</taxon>
        <taxon>Sordariomycetes</taxon>
        <taxon>Xylariomycetidae</taxon>
        <taxon>Amphisphaeriales</taxon>
        <taxon>Pseudomassariaceae</taxon>
        <taxon>Pseudomassariella</taxon>
    </lineage>
</organism>
<feature type="region of interest" description="Disordered" evidence="1">
    <location>
        <begin position="430"/>
        <end position="454"/>
    </location>
</feature>
<evidence type="ECO:0000313" key="3">
    <source>
        <dbReference type="EMBL" id="ORY61293.1"/>
    </source>
</evidence>
<dbReference type="PROSITE" id="PS51388">
    <property type="entry name" value="GED"/>
    <property type="match status" value="1"/>
</dbReference>
<dbReference type="OrthoDB" id="5061070at2759"/>
<dbReference type="GO" id="GO:0005737">
    <property type="term" value="C:cytoplasm"/>
    <property type="evidence" value="ECO:0007669"/>
    <property type="project" value="TreeGrafter"/>
</dbReference>
<dbReference type="InterPro" id="IPR022812">
    <property type="entry name" value="Dynamin"/>
</dbReference>
<dbReference type="PANTHER" id="PTHR11566:SF131">
    <property type="entry name" value="GTPASE, PUTATIVE (AFU_ORTHOLOGUE AFUA_6G07630)-RELATED"/>
    <property type="match status" value="1"/>
</dbReference>
<dbReference type="SUPFAM" id="SSF52540">
    <property type="entry name" value="P-loop containing nucleoside triphosphate hydrolases"/>
    <property type="match status" value="1"/>
</dbReference>
<accession>A0A1Y2DPS4</accession>
<keyword evidence="3" id="KW-0378">Hydrolase</keyword>
<reference evidence="3 4" key="1">
    <citation type="submission" date="2016-07" db="EMBL/GenBank/DDBJ databases">
        <title>Pervasive Adenine N6-methylation of Active Genes in Fungi.</title>
        <authorList>
            <consortium name="DOE Joint Genome Institute"/>
            <person name="Mondo S.J."/>
            <person name="Dannebaum R.O."/>
            <person name="Kuo R.C."/>
            <person name="Labutti K."/>
            <person name="Haridas S."/>
            <person name="Kuo A."/>
            <person name="Salamov A."/>
            <person name="Ahrendt S.R."/>
            <person name="Lipzen A."/>
            <person name="Sullivan W."/>
            <person name="Andreopoulos W.B."/>
            <person name="Clum A."/>
            <person name="Lindquist E."/>
            <person name="Daum C."/>
            <person name="Ramamoorthy G.K."/>
            <person name="Gryganskyi A."/>
            <person name="Culley D."/>
            <person name="Magnuson J.K."/>
            <person name="James T.Y."/>
            <person name="O'Malley M.A."/>
            <person name="Stajich J.E."/>
            <person name="Spatafora J.W."/>
            <person name="Visel A."/>
            <person name="Grigoriev I.V."/>
        </authorList>
    </citation>
    <scope>NUCLEOTIDE SEQUENCE [LARGE SCALE GENOMIC DNA]</scope>
    <source>
        <strain evidence="3 4">CBS 129021</strain>
    </source>
</reference>
<dbReference type="InterPro" id="IPR045063">
    <property type="entry name" value="Dynamin_N"/>
</dbReference>
<dbReference type="GO" id="GO:0005886">
    <property type="term" value="C:plasma membrane"/>
    <property type="evidence" value="ECO:0007669"/>
    <property type="project" value="TreeGrafter"/>
</dbReference>
<dbReference type="InterPro" id="IPR001401">
    <property type="entry name" value="Dynamin_GTPase"/>
</dbReference>
<dbReference type="Gene3D" id="1.20.120.1240">
    <property type="entry name" value="Dynamin, middle domain"/>
    <property type="match status" value="1"/>
</dbReference>
<feature type="domain" description="GED" evidence="2">
    <location>
        <begin position="680"/>
        <end position="779"/>
    </location>
</feature>
<dbReference type="PRINTS" id="PR00195">
    <property type="entry name" value="DYNAMIN"/>
</dbReference>
<feature type="compositionally biased region" description="Polar residues" evidence="1">
    <location>
        <begin position="430"/>
        <end position="450"/>
    </location>
</feature>
<protein>
    <submittedName>
        <fullName evidence="3">p-loop containing nucleoside triphosphate hydrolase protein</fullName>
    </submittedName>
</protein>
<sequence>MPPSSLTRDSKLRRFNEVLGEIQQLGISHVVPLPELVLIGDQPAGKSSLMSGLAKLDLPRSDGVCTRCPLHIRLAHDTKWQCRVSLQQQYDFNPPANGRPIRKNDVTARNPFPPWKLQTLEIKEFKTVEDRTELEDVLKWAQIATLNHNSNHELYIPGSGAIAKEGDLQSAMEKSEAAFSPNTVALEIKGPEVLSLSDEDMYLVEVVKNLALNYIKRQKALIIWAVPMNCDVETSSTFNLIRQMNAKPRTVGVMTKSDLLSEQHVVGLGYFITMRCPTSDLEDAERQEELFFDGRSGEWPQEFTEFGDKCGVTNLAVFLSEQLRQQFAKDLPSTIKKVKSHLSIVTEHLDSLPDLPANVELEVRRSLGEFYRHAEEKIDSSDFSATWRALTEEFRVCIMEMMKPKIKISHESDKGVIEVADSDDEAIATMSTPSKRPRQWDSSKNQPSSNKKARTALEHIHVKPENPAISSQTPKSLRVPSQTDLANSRFAEFTHAGKGFADIGQISEEMNRKRLVGLPNMYDHEVVVALCKRAVSPWKGPLNKYLEQTMEFLLAALSTTLQSSLRTLNKRLIYKESARFIKQFLDEQGEVQHQRLINLYEMEAHHPLTINEDAFKQYQREEAQVIERIRWFSRAQSQYLIPNEIMLKPLEILSSENRIAEQKKMRSHLAEMGEDPFKASLEVAANVRGYYKTAAMRFVDMVAISIHSRLLVDVSLKLPRYLDEKLGLHEAQGQDDCNVYDRLMEEDKDTAARRRNFRKERDMIEKAMEKLKELKSSSATLGVDVDMDNVLPARDLARVSGYEV</sequence>
<gene>
    <name evidence="3" type="ORF">BCR38DRAFT_494397</name>
</gene>
<dbReference type="GO" id="GO:0008017">
    <property type="term" value="F:microtubule binding"/>
    <property type="evidence" value="ECO:0007669"/>
    <property type="project" value="TreeGrafter"/>
</dbReference>
<dbReference type="GO" id="GO:0005874">
    <property type="term" value="C:microtubule"/>
    <property type="evidence" value="ECO:0007669"/>
    <property type="project" value="TreeGrafter"/>
</dbReference>
<dbReference type="EMBL" id="MCFJ01000010">
    <property type="protein sequence ID" value="ORY61293.1"/>
    <property type="molecule type" value="Genomic_DNA"/>
</dbReference>
<dbReference type="AlphaFoldDB" id="A0A1Y2DPS4"/>
<proteinExistence type="predicted"/>
<dbReference type="GeneID" id="63780936"/>
<dbReference type="InterPro" id="IPR027417">
    <property type="entry name" value="P-loop_NTPase"/>
</dbReference>
<dbReference type="SMART" id="SM00053">
    <property type="entry name" value="DYNc"/>
    <property type="match status" value="1"/>
</dbReference>
<evidence type="ECO:0000313" key="4">
    <source>
        <dbReference type="Proteomes" id="UP000193689"/>
    </source>
</evidence>
<evidence type="ECO:0000256" key="1">
    <source>
        <dbReference type="SAM" id="MobiDB-lite"/>
    </source>
</evidence>
<dbReference type="InParanoid" id="A0A1Y2DPS4"/>
<dbReference type="Pfam" id="PF02212">
    <property type="entry name" value="GED"/>
    <property type="match status" value="1"/>
</dbReference>
<comment type="caution">
    <text evidence="3">The sequence shown here is derived from an EMBL/GenBank/DDBJ whole genome shotgun (WGS) entry which is preliminary data.</text>
</comment>
<name>A0A1Y2DPS4_9PEZI</name>
<dbReference type="RefSeq" id="XP_040713370.1">
    <property type="nucleotide sequence ID" value="XM_040864724.1"/>
</dbReference>
<dbReference type="STRING" id="1141098.A0A1Y2DPS4"/>
<keyword evidence="4" id="KW-1185">Reference proteome</keyword>
<dbReference type="GO" id="GO:0003924">
    <property type="term" value="F:GTPase activity"/>
    <property type="evidence" value="ECO:0007669"/>
    <property type="project" value="InterPro"/>
</dbReference>
<dbReference type="Proteomes" id="UP000193689">
    <property type="component" value="Unassembled WGS sequence"/>
</dbReference>
<dbReference type="Gene3D" id="3.40.50.300">
    <property type="entry name" value="P-loop containing nucleotide triphosphate hydrolases"/>
    <property type="match status" value="1"/>
</dbReference>
<dbReference type="InterPro" id="IPR003130">
    <property type="entry name" value="GED"/>
</dbReference>
<dbReference type="GO" id="GO:0031623">
    <property type="term" value="P:receptor internalization"/>
    <property type="evidence" value="ECO:0007669"/>
    <property type="project" value="TreeGrafter"/>
</dbReference>
<evidence type="ECO:0000259" key="2">
    <source>
        <dbReference type="PROSITE" id="PS51388"/>
    </source>
</evidence>
<dbReference type="InterPro" id="IPR020850">
    <property type="entry name" value="GED_dom"/>
</dbReference>
<dbReference type="Pfam" id="PF00350">
    <property type="entry name" value="Dynamin_N"/>
    <property type="match status" value="1"/>
</dbReference>
<dbReference type="PANTHER" id="PTHR11566">
    <property type="entry name" value="DYNAMIN"/>
    <property type="match status" value="1"/>
</dbReference>
<dbReference type="GO" id="GO:0005525">
    <property type="term" value="F:GTP binding"/>
    <property type="evidence" value="ECO:0007669"/>
    <property type="project" value="InterPro"/>
</dbReference>